<organism evidence="10 11">
    <name type="scientific">Radiobacillus deserti</name>
    <dbReference type="NCBI Taxonomy" id="2594883"/>
    <lineage>
        <taxon>Bacteria</taxon>
        <taxon>Bacillati</taxon>
        <taxon>Bacillota</taxon>
        <taxon>Bacilli</taxon>
        <taxon>Bacillales</taxon>
        <taxon>Bacillaceae</taxon>
        <taxon>Radiobacillus</taxon>
    </lineage>
</organism>
<evidence type="ECO:0000259" key="8">
    <source>
        <dbReference type="Pfam" id="PF04239"/>
    </source>
</evidence>
<evidence type="ECO:0000256" key="6">
    <source>
        <dbReference type="ARBA" id="ARBA00023136"/>
    </source>
</evidence>
<evidence type="ECO:0000256" key="1">
    <source>
        <dbReference type="ARBA" id="ARBA00004651"/>
    </source>
</evidence>
<dbReference type="InterPro" id="IPR023090">
    <property type="entry name" value="UPF0702_alpha/beta_dom_sf"/>
</dbReference>
<feature type="domain" description="YetF-like N-terminal transmembrane" evidence="9">
    <location>
        <begin position="5"/>
        <end position="77"/>
    </location>
</feature>
<evidence type="ECO:0000256" key="4">
    <source>
        <dbReference type="ARBA" id="ARBA00022692"/>
    </source>
</evidence>
<proteinExistence type="inferred from homology"/>
<dbReference type="PANTHER" id="PTHR34582:SF5">
    <property type="entry name" value="UPF0702 TRANSMEMBRANE PROTEIN YETF"/>
    <property type="match status" value="1"/>
</dbReference>
<dbReference type="Pfam" id="PF04239">
    <property type="entry name" value="DUF421"/>
    <property type="match status" value="1"/>
</dbReference>
<evidence type="ECO:0000256" key="7">
    <source>
        <dbReference type="SAM" id="Phobius"/>
    </source>
</evidence>
<evidence type="ECO:0000256" key="3">
    <source>
        <dbReference type="ARBA" id="ARBA00022475"/>
    </source>
</evidence>
<feature type="domain" description="YetF C-terminal" evidence="8">
    <location>
        <begin position="81"/>
        <end position="213"/>
    </location>
</feature>
<dbReference type="Proteomes" id="UP000315215">
    <property type="component" value="Chromosome"/>
</dbReference>
<reference evidence="10 11" key="1">
    <citation type="submission" date="2019-07" db="EMBL/GenBank/DDBJ databases">
        <authorList>
            <person name="Li J."/>
        </authorList>
    </citation>
    <scope>NUCLEOTIDE SEQUENCE [LARGE SCALE GENOMIC DNA]</scope>
    <source>
        <strain evidence="10 11">TKL69</strain>
    </source>
</reference>
<dbReference type="AlphaFoldDB" id="A0A516KEH3"/>
<gene>
    <name evidence="10" type="ORF">FN924_06280</name>
</gene>
<dbReference type="PANTHER" id="PTHR34582">
    <property type="entry name" value="UPF0702 TRANSMEMBRANE PROTEIN YCAP"/>
    <property type="match status" value="1"/>
</dbReference>
<dbReference type="OrthoDB" id="1076133at2"/>
<name>A0A516KEH3_9BACI</name>
<feature type="transmembrane region" description="Helical" evidence="7">
    <location>
        <begin position="6"/>
        <end position="25"/>
    </location>
</feature>
<evidence type="ECO:0000259" key="9">
    <source>
        <dbReference type="Pfam" id="PF20730"/>
    </source>
</evidence>
<keyword evidence="6 7" id="KW-0472">Membrane</keyword>
<dbReference type="Gene3D" id="3.30.240.20">
    <property type="entry name" value="bsu07140 like domains"/>
    <property type="match status" value="2"/>
</dbReference>
<evidence type="ECO:0000256" key="2">
    <source>
        <dbReference type="ARBA" id="ARBA00006448"/>
    </source>
</evidence>
<sequence length="224" mass="25543">MTPGSIMIETLFGFVSLLFITKLLGKTQITQLTAFDFISAMIFGELVGNVLFDDKAGLKEMALAIFLWGGLLYVIEWSTQRFKRTRELFEGKPTLIIHQGKVSRKSMKKSKLDINQLMHLLRSKGAFSIQEVEYAVLETDGSISILKSSNDQSPTRKDLKLPEQDVHIPILMIVDGEVLWDNVRESGFDQNWLDKQLKEKKFNSVKEVFIAEFKTGEGLYVQPY</sequence>
<dbReference type="InterPro" id="IPR007353">
    <property type="entry name" value="DUF421"/>
</dbReference>
<dbReference type="EMBL" id="CP041666">
    <property type="protein sequence ID" value="QDP39811.1"/>
    <property type="molecule type" value="Genomic_DNA"/>
</dbReference>
<feature type="transmembrane region" description="Helical" evidence="7">
    <location>
        <begin position="32"/>
        <end position="52"/>
    </location>
</feature>
<comment type="similarity">
    <text evidence="2">Belongs to the UPF0702 family.</text>
</comment>
<keyword evidence="4 7" id="KW-0812">Transmembrane</keyword>
<accession>A0A516KEH3</accession>
<keyword evidence="5 7" id="KW-1133">Transmembrane helix</keyword>
<protein>
    <submittedName>
        <fullName evidence="10">DUF421 domain-containing protein</fullName>
    </submittedName>
</protein>
<dbReference type="GO" id="GO:0005886">
    <property type="term" value="C:plasma membrane"/>
    <property type="evidence" value="ECO:0007669"/>
    <property type="project" value="UniProtKB-SubCell"/>
</dbReference>
<keyword evidence="3" id="KW-1003">Cell membrane</keyword>
<evidence type="ECO:0000313" key="10">
    <source>
        <dbReference type="EMBL" id="QDP39811.1"/>
    </source>
</evidence>
<evidence type="ECO:0000313" key="11">
    <source>
        <dbReference type="Proteomes" id="UP000315215"/>
    </source>
</evidence>
<keyword evidence="11" id="KW-1185">Reference proteome</keyword>
<dbReference type="KEGG" id="aqt:FN924_06280"/>
<dbReference type="InterPro" id="IPR048454">
    <property type="entry name" value="YetF_N"/>
</dbReference>
<evidence type="ECO:0000256" key="5">
    <source>
        <dbReference type="ARBA" id="ARBA00022989"/>
    </source>
</evidence>
<comment type="subcellular location">
    <subcellularLocation>
        <location evidence="1">Cell membrane</location>
        <topology evidence="1">Multi-pass membrane protein</topology>
    </subcellularLocation>
</comment>
<dbReference type="Pfam" id="PF20730">
    <property type="entry name" value="YetF_N"/>
    <property type="match status" value="1"/>
</dbReference>
<feature type="transmembrane region" description="Helical" evidence="7">
    <location>
        <begin position="58"/>
        <end position="75"/>
    </location>
</feature>